<dbReference type="Proteomes" id="UP000177006">
    <property type="component" value="Unassembled WGS sequence"/>
</dbReference>
<keyword evidence="1" id="KW-0812">Transmembrane</keyword>
<evidence type="ECO:0000256" key="1">
    <source>
        <dbReference type="SAM" id="Phobius"/>
    </source>
</evidence>
<dbReference type="AlphaFoldDB" id="A0A1F5E813"/>
<feature type="transmembrane region" description="Helical" evidence="1">
    <location>
        <begin position="295"/>
        <end position="316"/>
    </location>
</feature>
<feature type="transmembrane region" description="Helical" evidence="1">
    <location>
        <begin position="183"/>
        <end position="216"/>
    </location>
</feature>
<feature type="transmembrane region" description="Helical" evidence="1">
    <location>
        <begin position="363"/>
        <end position="381"/>
    </location>
</feature>
<feature type="transmembrane region" description="Helical" evidence="1">
    <location>
        <begin position="108"/>
        <end position="129"/>
    </location>
</feature>
<protein>
    <recommendedName>
        <fullName evidence="2">Membrane protein 6-pyruvoyl-tetrahydropterin synthase-related domain-containing protein</fullName>
    </recommendedName>
</protein>
<proteinExistence type="predicted"/>
<dbReference type="STRING" id="1797457.A2160_02865"/>
<keyword evidence="1" id="KW-1133">Transmembrane helix</keyword>
<feature type="transmembrane region" description="Helical" evidence="1">
    <location>
        <begin position="388"/>
        <end position="405"/>
    </location>
</feature>
<accession>A0A1F5E813</accession>
<feature type="transmembrane region" description="Helical" evidence="1">
    <location>
        <begin position="328"/>
        <end position="351"/>
    </location>
</feature>
<evidence type="ECO:0000313" key="3">
    <source>
        <dbReference type="EMBL" id="OGD63394.1"/>
    </source>
</evidence>
<gene>
    <name evidence="3" type="ORF">A2160_02865</name>
</gene>
<dbReference type="InterPro" id="IPR018776">
    <property type="entry name" value="Membrane_prot_PTPS-rel_domain"/>
</dbReference>
<name>A0A1F5E813_9BACT</name>
<feature type="domain" description="Membrane protein 6-pyruvoyl-tetrahydropterin synthase-related" evidence="2">
    <location>
        <begin position="101"/>
        <end position="399"/>
    </location>
</feature>
<evidence type="ECO:0000259" key="2">
    <source>
        <dbReference type="Pfam" id="PF10131"/>
    </source>
</evidence>
<reference evidence="3 4" key="1">
    <citation type="journal article" date="2016" name="Nat. Commun.">
        <title>Thousands of microbial genomes shed light on interconnected biogeochemical processes in an aquifer system.</title>
        <authorList>
            <person name="Anantharaman K."/>
            <person name="Brown C.T."/>
            <person name="Hug L.A."/>
            <person name="Sharon I."/>
            <person name="Castelle C.J."/>
            <person name="Probst A.J."/>
            <person name="Thomas B.C."/>
            <person name="Singh A."/>
            <person name="Wilkins M.J."/>
            <person name="Karaoz U."/>
            <person name="Brodie E.L."/>
            <person name="Williams K.H."/>
            <person name="Hubbard S.S."/>
            <person name="Banfield J.F."/>
        </authorList>
    </citation>
    <scope>NUCLEOTIDE SEQUENCE [LARGE SCALE GENOMIC DNA]</scope>
</reference>
<dbReference type="EMBL" id="MEZK01000010">
    <property type="protein sequence ID" value="OGD63394.1"/>
    <property type="molecule type" value="Genomic_DNA"/>
</dbReference>
<feature type="transmembrane region" description="Helical" evidence="1">
    <location>
        <begin position="160"/>
        <end position="177"/>
    </location>
</feature>
<comment type="caution">
    <text evidence="3">The sequence shown here is derived from an EMBL/GenBank/DDBJ whole genome shotgun (WGS) entry which is preliminary data.</text>
</comment>
<feature type="transmembrane region" description="Helical" evidence="1">
    <location>
        <begin position="539"/>
        <end position="558"/>
    </location>
</feature>
<evidence type="ECO:0000313" key="4">
    <source>
        <dbReference type="Proteomes" id="UP000177006"/>
    </source>
</evidence>
<sequence>MKLSKNKKIISFCFTNLLGLALIALVGLWLLRGLLSTGFPTTHDGENHLARLANLHLAVIDRNFPFRWAQNLNYKFGYPVFNFNYYLPEAFALIPLKLGFSIEVSLKIVIILSFIAGGFGCYLFLSQYFRRLPALIGALFYLSFPYQLVNVFVRGNVGEILAAGIFPFLFWIFTKFYQEKTRIWLTLSFLFLVLFFLSHNITVMLGTPLLLIYTILVGKDSSQRNRWWLTVILIFVLSWGVCQFFWLPLLLEKKFTNIDLINSTHDYISHFPTLRQLIHSSWGYGFSEKGPNDGFAFELGPFHWLALVGVTVPLFLRIKKLRHDRSLIIGLFFLISLVGFIFLMNQISMPIWQLIPFLRYTQFPWRLLILTILPLSFLTAFLTKKWPAIGIILAIGAIIYIGNLAKPRGLFHWYDMFYYLFPFDTNVNGENMPRWFNLEKNIALEGKFFGNLEQVQFKEISWKTQKHLYELSATQETTVSERTTYFPGWEVKIDNQPTKISYQEVNYPGLISFVVPQGKHLVETQFTENTLPRLWGDRISILSMLVIAIFIIINKFPYAKASKK</sequence>
<dbReference type="Pfam" id="PF10131">
    <property type="entry name" value="PTPS_related"/>
    <property type="match status" value="1"/>
</dbReference>
<feature type="transmembrane region" description="Helical" evidence="1">
    <location>
        <begin position="12"/>
        <end position="31"/>
    </location>
</feature>
<organism evidence="3 4">
    <name type="scientific">Candidatus Beckwithbacteria bacterium RBG_13_42_9</name>
    <dbReference type="NCBI Taxonomy" id="1797457"/>
    <lineage>
        <taxon>Bacteria</taxon>
        <taxon>Candidatus Beckwithiibacteriota</taxon>
    </lineage>
</organism>
<keyword evidence="1" id="KW-0472">Membrane</keyword>
<feature type="transmembrane region" description="Helical" evidence="1">
    <location>
        <begin position="228"/>
        <end position="247"/>
    </location>
</feature>